<evidence type="ECO:0000313" key="13">
    <source>
        <dbReference type="EMBL" id="MBB5714857.1"/>
    </source>
</evidence>
<gene>
    <name evidence="13" type="ORF">FHS94_001693</name>
</gene>
<protein>
    <recommendedName>
        <fullName evidence="3">histidine kinase</fullName>
        <ecNumber evidence="3">2.7.13.3</ecNumber>
    </recommendedName>
</protein>
<comment type="subcellular location">
    <subcellularLocation>
        <location evidence="2">Cell membrane</location>
        <topology evidence="2">Multi-pass membrane protein</topology>
    </subcellularLocation>
</comment>
<dbReference type="EC" id="2.7.13.3" evidence="3"/>
<evidence type="ECO:0000256" key="3">
    <source>
        <dbReference type="ARBA" id="ARBA00012438"/>
    </source>
</evidence>
<evidence type="ECO:0000256" key="2">
    <source>
        <dbReference type="ARBA" id="ARBA00004651"/>
    </source>
</evidence>
<dbReference type="InterPro" id="IPR050980">
    <property type="entry name" value="2C_sensor_his_kinase"/>
</dbReference>
<dbReference type="SUPFAM" id="SSF47384">
    <property type="entry name" value="Homodimeric domain of signal transducing histidine kinase"/>
    <property type="match status" value="1"/>
</dbReference>
<keyword evidence="5" id="KW-0597">Phosphoprotein</keyword>
<dbReference type="RefSeq" id="WP_184056505.1">
    <property type="nucleotide sequence ID" value="NZ_JACIJK010000004.1"/>
</dbReference>
<evidence type="ECO:0000256" key="5">
    <source>
        <dbReference type="ARBA" id="ARBA00022553"/>
    </source>
</evidence>
<feature type="transmembrane region" description="Helical" evidence="10">
    <location>
        <begin position="234"/>
        <end position="252"/>
    </location>
</feature>
<evidence type="ECO:0000256" key="1">
    <source>
        <dbReference type="ARBA" id="ARBA00000085"/>
    </source>
</evidence>
<organism evidence="13 14">
    <name type="scientific">Sphingomonas aerophila</name>
    <dbReference type="NCBI Taxonomy" id="1344948"/>
    <lineage>
        <taxon>Bacteria</taxon>
        <taxon>Pseudomonadati</taxon>
        <taxon>Pseudomonadota</taxon>
        <taxon>Alphaproteobacteria</taxon>
        <taxon>Sphingomonadales</taxon>
        <taxon>Sphingomonadaceae</taxon>
        <taxon>Sphingomonas</taxon>
    </lineage>
</organism>
<evidence type="ECO:0000256" key="7">
    <source>
        <dbReference type="ARBA" id="ARBA00022741"/>
    </source>
</evidence>
<dbReference type="Pfam" id="PF00672">
    <property type="entry name" value="HAMP"/>
    <property type="match status" value="1"/>
</dbReference>
<dbReference type="SUPFAM" id="SSF158472">
    <property type="entry name" value="HAMP domain-like"/>
    <property type="match status" value="1"/>
</dbReference>
<dbReference type="InterPro" id="IPR004358">
    <property type="entry name" value="Sig_transdc_His_kin-like_C"/>
</dbReference>
<dbReference type="InterPro" id="IPR005467">
    <property type="entry name" value="His_kinase_dom"/>
</dbReference>
<evidence type="ECO:0000256" key="10">
    <source>
        <dbReference type="SAM" id="Phobius"/>
    </source>
</evidence>
<keyword evidence="10" id="KW-0472">Membrane</keyword>
<keyword evidence="9" id="KW-0067">ATP-binding</keyword>
<dbReference type="SUPFAM" id="SSF55874">
    <property type="entry name" value="ATPase domain of HSP90 chaperone/DNA topoisomerase II/histidine kinase"/>
    <property type="match status" value="1"/>
</dbReference>
<dbReference type="InterPro" id="IPR036890">
    <property type="entry name" value="HATPase_C_sf"/>
</dbReference>
<feature type="domain" description="HAMP" evidence="12">
    <location>
        <begin position="254"/>
        <end position="307"/>
    </location>
</feature>
<reference evidence="13 14" key="1">
    <citation type="submission" date="2020-08" db="EMBL/GenBank/DDBJ databases">
        <title>Genomic Encyclopedia of Type Strains, Phase IV (KMG-IV): sequencing the most valuable type-strain genomes for metagenomic binning, comparative biology and taxonomic classification.</title>
        <authorList>
            <person name="Goeker M."/>
        </authorList>
    </citation>
    <scope>NUCLEOTIDE SEQUENCE [LARGE SCALE GENOMIC DNA]</scope>
    <source>
        <strain evidence="13 14">DSM 100044</strain>
    </source>
</reference>
<dbReference type="InterPro" id="IPR036097">
    <property type="entry name" value="HisK_dim/P_sf"/>
</dbReference>
<dbReference type="InterPro" id="IPR003660">
    <property type="entry name" value="HAMP_dom"/>
</dbReference>
<dbReference type="Pfam" id="PF02518">
    <property type="entry name" value="HATPase_c"/>
    <property type="match status" value="1"/>
</dbReference>
<dbReference type="GO" id="GO:0005886">
    <property type="term" value="C:plasma membrane"/>
    <property type="evidence" value="ECO:0007669"/>
    <property type="project" value="UniProtKB-SubCell"/>
</dbReference>
<keyword evidence="8 13" id="KW-0418">Kinase</keyword>
<dbReference type="Pfam" id="PF00512">
    <property type="entry name" value="HisKA"/>
    <property type="match status" value="1"/>
</dbReference>
<comment type="caution">
    <text evidence="13">The sequence shown here is derived from an EMBL/GenBank/DDBJ whole genome shotgun (WGS) entry which is preliminary data.</text>
</comment>
<dbReference type="PROSITE" id="PS50885">
    <property type="entry name" value="HAMP"/>
    <property type="match status" value="1"/>
</dbReference>
<feature type="domain" description="Histidine kinase" evidence="11">
    <location>
        <begin position="315"/>
        <end position="514"/>
    </location>
</feature>
<keyword evidence="7" id="KW-0547">Nucleotide-binding</keyword>
<sequence>MRLIQALKDLAKRHWPALSIRTVLLLTFVVVAALPGVGAVGLRVYENTLVQQTEAELIAEGAVVAAAYRSAWGDGTQGRRPLAPEPPRIDLRVDPVLPAPQAPTVIGAPDPHAARAARQIAPLVEDASAVTLAATRLLDRNGVVVAGNGDAGRSYAALPEVQRALTGRPNTILRQRVGRADQTHSPLEWLSRAVNLRVHHVRPVIVGGSVVGAVMLSRSPRGLFLGIYQDRGKIALGVFGIFLVLMVLAGLLSRSISRPIRALANASDEVARGRLVIPDAPVTAAIEIRELFANFATMAERIEARARYLRDFAAAVSHEFKTPLAGIRGALELLAEHDMSEADRRRFLRNADSDAERLARLVGRLLDLARADMTIASGSCDAVAVARELALGAGDVAIRAEKVLPAVAISADTLATALTVLIDNSRQAGATSIVLTFGVMGNQVTCRVADDGPGVQPGDRSRIFDPFFTGRRSAGGTGLGLPIARSLLAASGGTLSLAGSDRGAIFDLCLPATAI</sequence>
<dbReference type="EMBL" id="JACIJK010000004">
    <property type="protein sequence ID" value="MBB5714857.1"/>
    <property type="molecule type" value="Genomic_DNA"/>
</dbReference>
<dbReference type="InterPro" id="IPR003594">
    <property type="entry name" value="HATPase_dom"/>
</dbReference>
<dbReference type="Gene3D" id="3.30.565.10">
    <property type="entry name" value="Histidine kinase-like ATPase, C-terminal domain"/>
    <property type="match status" value="1"/>
</dbReference>
<keyword evidence="10" id="KW-1133">Transmembrane helix</keyword>
<keyword evidence="4" id="KW-1003">Cell membrane</keyword>
<dbReference type="CDD" id="cd00082">
    <property type="entry name" value="HisKA"/>
    <property type="match status" value="1"/>
</dbReference>
<dbReference type="Gene3D" id="6.10.340.10">
    <property type="match status" value="1"/>
</dbReference>
<dbReference type="AlphaFoldDB" id="A0A7W9BCX1"/>
<evidence type="ECO:0000313" key="14">
    <source>
        <dbReference type="Proteomes" id="UP000546200"/>
    </source>
</evidence>
<dbReference type="PRINTS" id="PR00344">
    <property type="entry name" value="BCTRLSENSOR"/>
</dbReference>
<evidence type="ECO:0000256" key="4">
    <source>
        <dbReference type="ARBA" id="ARBA00022475"/>
    </source>
</evidence>
<keyword evidence="14" id="KW-1185">Reference proteome</keyword>
<evidence type="ECO:0000256" key="9">
    <source>
        <dbReference type="ARBA" id="ARBA00022840"/>
    </source>
</evidence>
<dbReference type="SMART" id="SM00387">
    <property type="entry name" value="HATPase_c"/>
    <property type="match status" value="1"/>
</dbReference>
<dbReference type="PANTHER" id="PTHR44936">
    <property type="entry name" value="SENSOR PROTEIN CREC"/>
    <property type="match status" value="1"/>
</dbReference>
<dbReference type="CDD" id="cd06225">
    <property type="entry name" value="HAMP"/>
    <property type="match status" value="1"/>
</dbReference>
<dbReference type="PROSITE" id="PS50109">
    <property type="entry name" value="HIS_KIN"/>
    <property type="match status" value="1"/>
</dbReference>
<accession>A0A7W9BCX1</accession>
<evidence type="ECO:0000256" key="6">
    <source>
        <dbReference type="ARBA" id="ARBA00022679"/>
    </source>
</evidence>
<name>A0A7W9BCX1_9SPHN</name>
<comment type="catalytic activity">
    <reaction evidence="1">
        <text>ATP + protein L-histidine = ADP + protein N-phospho-L-histidine.</text>
        <dbReference type="EC" id="2.7.13.3"/>
    </reaction>
</comment>
<keyword evidence="6" id="KW-0808">Transferase</keyword>
<dbReference type="Proteomes" id="UP000546200">
    <property type="component" value="Unassembled WGS sequence"/>
</dbReference>
<dbReference type="Gene3D" id="1.10.287.130">
    <property type="match status" value="1"/>
</dbReference>
<dbReference type="SMART" id="SM00388">
    <property type="entry name" value="HisKA"/>
    <property type="match status" value="1"/>
</dbReference>
<dbReference type="InterPro" id="IPR003661">
    <property type="entry name" value="HisK_dim/P_dom"/>
</dbReference>
<proteinExistence type="predicted"/>
<dbReference type="GO" id="GO:0000155">
    <property type="term" value="F:phosphorelay sensor kinase activity"/>
    <property type="evidence" value="ECO:0007669"/>
    <property type="project" value="InterPro"/>
</dbReference>
<dbReference type="GO" id="GO:0005524">
    <property type="term" value="F:ATP binding"/>
    <property type="evidence" value="ECO:0007669"/>
    <property type="project" value="UniProtKB-KW"/>
</dbReference>
<evidence type="ECO:0000256" key="8">
    <source>
        <dbReference type="ARBA" id="ARBA00022777"/>
    </source>
</evidence>
<dbReference type="PANTHER" id="PTHR44936:SF10">
    <property type="entry name" value="SENSOR PROTEIN RSTB"/>
    <property type="match status" value="1"/>
</dbReference>
<evidence type="ECO:0000259" key="11">
    <source>
        <dbReference type="PROSITE" id="PS50109"/>
    </source>
</evidence>
<evidence type="ECO:0000259" key="12">
    <source>
        <dbReference type="PROSITE" id="PS50885"/>
    </source>
</evidence>
<dbReference type="SMART" id="SM00304">
    <property type="entry name" value="HAMP"/>
    <property type="match status" value="1"/>
</dbReference>
<keyword evidence="10" id="KW-0812">Transmembrane</keyword>